<keyword evidence="4 6" id="KW-0378">Hydrolase</keyword>
<accession>A0ABW2TJK5</accession>
<evidence type="ECO:0000256" key="1">
    <source>
        <dbReference type="ARBA" id="ARBA00022649"/>
    </source>
</evidence>
<dbReference type="EMBL" id="JBHTEY010000004">
    <property type="protein sequence ID" value="MFC7613905.1"/>
    <property type="molecule type" value="Genomic_DNA"/>
</dbReference>
<dbReference type="SUPFAM" id="SSF88723">
    <property type="entry name" value="PIN domain-like"/>
    <property type="match status" value="1"/>
</dbReference>
<keyword evidence="3 6" id="KW-0479">Metal-binding</keyword>
<evidence type="ECO:0000256" key="2">
    <source>
        <dbReference type="ARBA" id="ARBA00022722"/>
    </source>
</evidence>
<keyword evidence="5 6" id="KW-0460">Magnesium</keyword>
<dbReference type="HAMAP" id="MF_00265">
    <property type="entry name" value="VapC_Nob1"/>
    <property type="match status" value="1"/>
</dbReference>
<evidence type="ECO:0000313" key="9">
    <source>
        <dbReference type="Proteomes" id="UP001596512"/>
    </source>
</evidence>
<dbReference type="InterPro" id="IPR029060">
    <property type="entry name" value="PIN-like_dom_sf"/>
</dbReference>
<dbReference type="EC" id="3.1.-.-" evidence="6"/>
<evidence type="ECO:0000313" key="8">
    <source>
        <dbReference type="EMBL" id="MFC7613905.1"/>
    </source>
</evidence>
<protein>
    <recommendedName>
        <fullName evidence="6">Ribonuclease VapC</fullName>
        <shortName evidence="6">RNase VapC</shortName>
        <ecNumber evidence="6">3.1.-.-</ecNumber>
    </recommendedName>
    <alternativeName>
        <fullName evidence="6">Toxin VapC</fullName>
    </alternativeName>
</protein>
<comment type="cofactor">
    <cofactor evidence="6">
        <name>Mg(2+)</name>
        <dbReference type="ChEBI" id="CHEBI:18420"/>
    </cofactor>
</comment>
<comment type="caution">
    <text evidence="8">The sequence shown here is derived from an EMBL/GenBank/DDBJ whole genome shotgun (WGS) entry which is preliminary data.</text>
</comment>
<dbReference type="CDD" id="cd09874">
    <property type="entry name" value="PIN_MT3492-like"/>
    <property type="match status" value="1"/>
</dbReference>
<organism evidence="8 9">
    <name type="scientific">Actinokineospora soli</name>
    <dbReference type="NCBI Taxonomy" id="1048753"/>
    <lineage>
        <taxon>Bacteria</taxon>
        <taxon>Bacillati</taxon>
        <taxon>Actinomycetota</taxon>
        <taxon>Actinomycetes</taxon>
        <taxon>Pseudonocardiales</taxon>
        <taxon>Pseudonocardiaceae</taxon>
        <taxon>Actinokineospora</taxon>
    </lineage>
</organism>
<evidence type="ECO:0000256" key="4">
    <source>
        <dbReference type="ARBA" id="ARBA00022801"/>
    </source>
</evidence>
<evidence type="ECO:0000256" key="5">
    <source>
        <dbReference type="ARBA" id="ARBA00022842"/>
    </source>
</evidence>
<evidence type="ECO:0000256" key="3">
    <source>
        <dbReference type="ARBA" id="ARBA00022723"/>
    </source>
</evidence>
<dbReference type="Pfam" id="PF01850">
    <property type="entry name" value="PIN"/>
    <property type="match status" value="1"/>
</dbReference>
<feature type="domain" description="PIN" evidence="7">
    <location>
        <begin position="4"/>
        <end position="123"/>
    </location>
</feature>
<dbReference type="Proteomes" id="UP001596512">
    <property type="component" value="Unassembled WGS sequence"/>
</dbReference>
<keyword evidence="1 6" id="KW-1277">Toxin-antitoxin system</keyword>
<dbReference type="InterPro" id="IPR002716">
    <property type="entry name" value="PIN_dom"/>
</dbReference>
<keyword evidence="2 6" id="KW-0540">Nuclease</keyword>
<comment type="function">
    <text evidence="6">Toxic component of a toxin-antitoxin (TA) system. An RNase.</text>
</comment>
<keyword evidence="9" id="KW-1185">Reference proteome</keyword>
<proteinExistence type="inferred from homology"/>
<feature type="binding site" evidence="6">
    <location>
        <position position="94"/>
    </location>
    <ligand>
        <name>Mg(2+)</name>
        <dbReference type="ChEBI" id="CHEBI:18420"/>
    </ligand>
</feature>
<evidence type="ECO:0000256" key="6">
    <source>
        <dbReference type="HAMAP-Rule" id="MF_00265"/>
    </source>
</evidence>
<dbReference type="Gene3D" id="3.40.50.1010">
    <property type="entry name" value="5'-nuclease"/>
    <property type="match status" value="1"/>
</dbReference>
<comment type="similarity">
    <text evidence="6">Belongs to the PINc/VapC protein family.</text>
</comment>
<feature type="binding site" evidence="6">
    <location>
        <position position="7"/>
    </location>
    <ligand>
        <name>Mg(2+)</name>
        <dbReference type="ChEBI" id="CHEBI:18420"/>
    </ligand>
</feature>
<keyword evidence="6" id="KW-0800">Toxin</keyword>
<gene>
    <name evidence="6" type="primary">vapC</name>
    <name evidence="8" type="ORF">ACFQV2_10445</name>
</gene>
<evidence type="ECO:0000259" key="7">
    <source>
        <dbReference type="Pfam" id="PF01850"/>
    </source>
</evidence>
<sequence>MNRVYADTSAVAKLFVLEPETDALRRWLADAVDPRLVSSTLLGVELARVLTRANPALVPVGERFLATSVDLVEITPPVLADAASVPPPRLGTLDAIHLATALDLADSVAVVLTYDKVLAEAARSAGLAVASPGIP</sequence>
<dbReference type="InterPro" id="IPR022907">
    <property type="entry name" value="VapC_family"/>
</dbReference>
<reference evidence="9" key="1">
    <citation type="journal article" date="2019" name="Int. J. Syst. Evol. Microbiol.">
        <title>The Global Catalogue of Microorganisms (GCM) 10K type strain sequencing project: providing services to taxonomists for standard genome sequencing and annotation.</title>
        <authorList>
            <consortium name="The Broad Institute Genomics Platform"/>
            <consortium name="The Broad Institute Genome Sequencing Center for Infectious Disease"/>
            <person name="Wu L."/>
            <person name="Ma J."/>
        </authorList>
    </citation>
    <scope>NUCLEOTIDE SEQUENCE [LARGE SCALE GENOMIC DNA]</scope>
    <source>
        <strain evidence="9">JCM 17695</strain>
    </source>
</reference>
<name>A0ABW2TJK5_9PSEU</name>